<sequence>MGVQQVLSKFRQIPEMKQSKKVNQESFLIQRITKANEQLKKQCRINREKEMTYVMFQNLMGKADIDDLNMMDLNDLGVIRCCNTISDARSNAEYECWGQRAKGCEKLGFVQGQHWTMELMNDNPQVMWDLVAIKWSSHLGITLTSTKMHFPMIICLVLSWRGLR</sequence>
<dbReference type="EMBL" id="VEPZ02000127">
    <property type="protein sequence ID" value="KAE8732990.1"/>
    <property type="molecule type" value="Genomic_DNA"/>
</dbReference>
<protein>
    <submittedName>
        <fullName evidence="1">Basic 7S globulin-like</fullName>
    </submittedName>
</protein>
<reference evidence="1" key="1">
    <citation type="submission" date="2019-09" db="EMBL/GenBank/DDBJ databases">
        <title>Draft genome information of white flower Hibiscus syriacus.</title>
        <authorList>
            <person name="Kim Y.-M."/>
        </authorList>
    </citation>
    <scope>NUCLEOTIDE SEQUENCE [LARGE SCALE GENOMIC DNA]</scope>
    <source>
        <strain evidence="1">YM2019G1</strain>
    </source>
</reference>
<comment type="caution">
    <text evidence="1">The sequence shown here is derived from an EMBL/GenBank/DDBJ whole genome shotgun (WGS) entry which is preliminary data.</text>
</comment>
<gene>
    <name evidence="1" type="ORF">F3Y22_tig00001644pilonHSYRG00121</name>
</gene>
<organism evidence="1 2">
    <name type="scientific">Hibiscus syriacus</name>
    <name type="common">Rose of Sharon</name>
    <dbReference type="NCBI Taxonomy" id="106335"/>
    <lineage>
        <taxon>Eukaryota</taxon>
        <taxon>Viridiplantae</taxon>
        <taxon>Streptophyta</taxon>
        <taxon>Embryophyta</taxon>
        <taxon>Tracheophyta</taxon>
        <taxon>Spermatophyta</taxon>
        <taxon>Magnoliopsida</taxon>
        <taxon>eudicotyledons</taxon>
        <taxon>Gunneridae</taxon>
        <taxon>Pentapetalae</taxon>
        <taxon>rosids</taxon>
        <taxon>malvids</taxon>
        <taxon>Malvales</taxon>
        <taxon>Malvaceae</taxon>
        <taxon>Malvoideae</taxon>
        <taxon>Hibiscus</taxon>
    </lineage>
</organism>
<proteinExistence type="predicted"/>
<evidence type="ECO:0000313" key="2">
    <source>
        <dbReference type="Proteomes" id="UP000436088"/>
    </source>
</evidence>
<accession>A0A6A3CUL9</accession>
<dbReference type="AlphaFoldDB" id="A0A6A3CUL9"/>
<keyword evidence="2" id="KW-1185">Reference proteome</keyword>
<evidence type="ECO:0000313" key="1">
    <source>
        <dbReference type="EMBL" id="KAE8732990.1"/>
    </source>
</evidence>
<dbReference type="Proteomes" id="UP000436088">
    <property type="component" value="Unassembled WGS sequence"/>
</dbReference>
<name>A0A6A3CUL9_HIBSY</name>